<comment type="similarity">
    <text evidence="1">Belongs to the short-chain dehydrogenases/reductases (SDR) family.</text>
</comment>
<dbReference type="PRINTS" id="PR00081">
    <property type="entry name" value="GDHRDH"/>
</dbReference>
<proteinExistence type="inferred from homology"/>
<evidence type="ECO:0000256" key="2">
    <source>
        <dbReference type="ARBA" id="ARBA00023002"/>
    </source>
</evidence>
<evidence type="ECO:0000313" key="4">
    <source>
        <dbReference type="Proteomes" id="UP000427769"/>
    </source>
</evidence>
<dbReference type="Pfam" id="PF13561">
    <property type="entry name" value="adh_short_C2"/>
    <property type="match status" value="1"/>
</dbReference>
<dbReference type="KEGG" id="dwd:DSCW_40260"/>
<dbReference type="PANTHER" id="PTHR43477">
    <property type="entry name" value="DIHYDROANTICAPSIN 7-DEHYDROGENASE"/>
    <property type="match status" value="1"/>
</dbReference>
<sequence>MKILIVGGNGTIGTPVSRQLAKKHEVIVAGRNSGDITVDMTDSQSIQAMFESVGKVDAIVCIAGEAKWAAFEEMTEEDFYLGLKNKLMGQVNLVRLGYKYLNDNGSFTLSTGILADHPVELTTSAAMVNGGIHSFVKAACLELKRGIRINVVASGVVEDAAEKYEAYFPGHNPIPMWKVVNGYVKSVLGKGTGEIIRMYDNC</sequence>
<dbReference type="InterPro" id="IPR002347">
    <property type="entry name" value="SDR_fam"/>
</dbReference>
<dbReference type="SUPFAM" id="SSF51735">
    <property type="entry name" value="NAD(P)-binding Rossmann-fold domains"/>
    <property type="match status" value="1"/>
</dbReference>
<dbReference type="PANTHER" id="PTHR43477:SF1">
    <property type="entry name" value="DIHYDROANTICAPSIN 7-DEHYDROGENASE"/>
    <property type="match status" value="1"/>
</dbReference>
<keyword evidence="2" id="KW-0560">Oxidoreductase</keyword>
<dbReference type="RefSeq" id="WP_155305427.1">
    <property type="nucleotide sequence ID" value="NZ_AP021875.1"/>
</dbReference>
<dbReference type="GO" id="GO:0016491">
    <property type="term" value="F:oxidoreductase activity"/>
    <property type="evidence" value="ECO:0007669"/>
    <property type="project" value="UniProtKB-KW"/>
</dbReference>
<dbReference type="InterPro" id="IPR036291">
    <property type="entry name" value="NAD(P)-bd_dom_sf"/>
</dbReference>
<organism evidence="3 4">
    <name type="scientific">Desulfosarcina widdelii</name>
    <dbReference type="NCBI Taxonomy" id="947919"/>
    <lineage>
        <taxon>Bacteria</taxon>
        <taxon>Pseudomonadati</taxon>
        <taxon>Thermodesulfobacteriota</taxon>
        <taxon>Desulfobacteria</taxon>
        <taxon>Desulfobacterales</taxon>
        <taxon>Desulfosarcinaceae</taxon>
        <taxon>Desulfosarcina</taxon>
    </lineage>
</organism>
<protein>
    <submittedName>
        <fullName evidence="3">Short chain dehydrogenase</fullName>
    </submittedName>
</protein>
<dbReference type="Gene3D" id="3.40.50.720">
    <property type="entry name" value="NAD(P)-binding Rossmann-like Domain"/>
    <property type="match status" value="1"/>
</dbReference>
<evidence type="ECO:0000256" key="1">
    <source>
        <dbReference type="ARBA" id="ARBA00006484"/>
    </source>
</evidence>
<dbReference type="Proteomes" id="UP000427769">
    <property type="component" value="Chromosome"/>
</dbReference>
<dbReference type="AlphaFoldDB" id="A0A5K7Z8Y0"/>
<gene>
    <name evidence="3" type="ORF">DSCW_40260</name>
</gene>
<dbReference type="CDD" id="cd11731">
    <property type="entry name" value="Lin1944_like_SDR_c"/>
    <property type="match status" value="1"/>
</dbReference>
<dbReference type="InterPro" id="IPR051122">
    <property type="entry name" value="SDR_DHRS6-like"/>
</dbReference>
<dbReference type="EMBL" id="AP021875">
    <property type="protein sequence ID" value="BBO76609.1"/>
    <property type="molecule type" value="Genomic_DNA"/>
</dbReference>
<accession>A0A5K7Z8Y0</accession>
<dbReference type="OrthoDB" id="9787486at2"/>
<name>A0A5K7Z8Y0_9BACT</name>
<keyword evidence="4" id="KW-1185">Reference proteome</keyword>
<dbReference type="NCBIfam" id="NF005754">
    <property type="entry name" value="PRK07578.1"/>
    <property type="match status" value="1"/>
</dbReference>
<reference evidence="3 4" key="1">
    <citation type="submission" date="2019-11" db="EMBL/GenBank/DDBJ databases">
        <title>Comparative genomics of hydrocarbon-degrading Desulfosarcina strains.</title>
        <authorList>
            <person name="Watanabe M."/>
            <person name="Kojima H."/>
            <person name="Fukui M."/>
        </authorList>
    </citation>
    <scope>NUCLEOTIDE SEQUENCE [LARGE SCALE GENOMIC DNA]</scope>
    <source>
        <strain evidence="3 4">PP31</strain>
    </source>
</reference>
<evidence type="ECO:0000313" key="3">
    <source>
        <dbReference type="EMBL" id="BBO76609.1"/>
    </source>
</evidence>